<evidence type="ECO:0000313" key="2">
    <source>
        <dbReference type="Proteomes" id="UP000198538"/>
    </source>
</evidence>
<keyword evidence="2" id="KW-1185">Reference proteome</keyword>
<evidence type="ECO:0000313" key="1">
    <source>
        <dbReference type="EMBL" id="SCZ02353.1"/>
    </source>
</evidence>
<name>A0A1G5KNW9_9BACL</name>
<proteinExistence type="predicted"/>
<dbReference type="EMBL" id="FMVM01000016">
    <property type="protein sequence ID" value="SCZ02353.1"/>
    <property type="molecule type" value="Genomic_DNA"/>
</dbReference>
<organism evidence="1 2">
    <name type="scientific">Paenibacillus polysaccharolyticus</name>
    <dbReference type="NCBI Taxonomy" id="582692"/>
    <lineage>
        <taxon>Bacteria</taxon>
        <taxon>Bacillati</taxon>
        <taxon>Bacillota</taxon>
        <taxon>Bacilli</taxon>
        <taxon>Bacillales</taxon>
        <taxon>Paenibacillaceae</taxon>
        <taxon>Paenibacillus</taxon>
    </lineage>
</organism>
<accession>A0A1G5KNW9</accession>
<protein>
    <submittedName>
        <fullName evidence="1">Uncharacterized protein</fullName>
    </submittedName>
</protein>
<gene>
    <name evidence="1" type="ORF">SAMN05720606_11672</name>
</gene>
<dbReference type="RefSeq" id="WP_139168933.1">
    <property type="nucleotide sequence ID" value="NZ_FMVM01000016.1"/>
</dbReference>
<dbReference type="Proteomes" id="UP000198538">
    <property type="component" value="Unassembled WGS sequence"/>
</dbReference>
<reference evidence="2" key="1">
    <citation type="submission" date="2016-10" db="EMBL/GenBank/DDBJ databases">
        <authorList>
            <person name="Varghese N."/>
            <person name="Submissions S."/>
        </authorList>
    </citation>
    <scope>NUCLEOTIDE SEQUENCE [LARGE SCALE GENOMIC DNA]</scope>
    <source>
        <strain evidence="2">BL9</strain>
    </source>
</reference>
<sequence length="93" mass="10830">MMNENTNQTLNTRLNNKHHNKYRKLTVTHIAVLILLACSLTGCRLERDEHTVQFQQLHQPNQQNESLPVWMDVYSKSVNQEVYSPKGNSELLP</sequence>
<dbReference type="AlphaFoldDB" id="A0A1G5KNW9"/>